<evidence type="ECO:0000313" key="7">
    <source>
        <dbReference type="EMBL" id="EDV23777.1"/>
    </source>
</evidence>
<feature type="transmembrane region" description="Helical" evidence="6">
    <location>
        <begin position="34"/>
        <end position="55"/>
    </location>
</feature>
<keyword evidence="3 6" id="KW-0812">Transmembrane</keyword>
<dbReference type="InterPro" id="IPR008952">
    <property type="entry name" value="Tetraspanin_EC2_sf"/>
</dbReference>
<dbReference type="PANTHER" id="PTHR19282:SF431">
    <property type="entry name" value="TETRASPANIN 26A, ISOFORM B-RELATED"/>
    <property type="match status" value="1"/>
</dbReference>
<dbReference type="PRINTS" id="PR00259">
    <property type="entry name" value="TMFOUR"/>
</dbReference>
<dbReference type="KEGG" id="tad:TRIADDRAFT_57319"/>
<sequence>MPSIETTNKRRQRHKKKWYKFEPTEISAWIRVPFFIVCLLTWLIGCISLGIGIWAEVQSANLRPTTANGKVNSQIANWTSGPAIILIVMGLMGFIMGFLGCVGALRENLCMLYTFLVSATIILILQIVAPILAYVLSQEATNLANTAVRSSITDYRANADLERLINYIQTSLKCCGGANYNDWEFNIYFNCTSPGPESCGVPYSCCINYTISQLQARTRIYTNGCTDSVKALIRNNLYWFIGIGFGLCLIQLAVLVLCGKLIQEIKAVKTDYEQYYNDVGTWPGGNTGENAGV</sequence>
<dbReference type="OrthoDB" id="2014092at2759"/>
<evidence type="ECO:0000256" key="3">
    <source>
        <dbReference type="ARBA" id="ARBA00022692"/>
    </source>
</evidence>
<dbReference type="InterPro" id="IPR000301">
    <property type="entry name" value="Tetraspanin_animals"/>
</dbReference>
<dbReference type="SUPFAM" id="SSF48652">
    <property type="entry name" value="Tetraspanin"/>
    <property type="match status" value="1"/>
</dbReference>
<evidence type="ECO:0000313" key="8">
    <source>
        <dbReference type="Proteomes" id="UP000009022"/>
    </source>
</evidence>
<organism evidence="7 8">
    <name type="scientific">Trichoplax adhaerens</name>
    <name type="common">Trichoplax reptans</name>
    <dbReference type="NCBI Taxonomy" id="10228"/>
    <lineage>
        <taxon>Eukaryota</taxon>
        <taxon>Metazoa</taxon>
        <taxon>Placozoa</taxon>
        <taxon>Uniplacotomia</taxon>
        <taxon>Trichoplacea</taxon>
        <taxon>Trichoplacidae</taxon>
        <taxon>Trichoplax</taxon>
    </lineage>
</organism>
<dbReference type="AlphaFoldDB" id="B3RZ42"/>
<evidence type="ECO:0000256" key="1">
    <source>
        <dbReference type="ARBA" id="ARBA00004141"/>
    </source>
</evidence>
<dbReference type="PIRSF" id="PIRSF002419">
    <property type="entry name" value="Tetraspanin"/>
    <property type="match status" value="1"/>
</dbReference>
<dbReference type="Gene3D" id="1.10.1450.10">
    <property type="entry name" value="Tetraspanin"/>
    <property type="match status" value="1"/>
</dbReference>
<dbReference type="Proteomes" id="UP000009022">
    <property type="component" value="Unassembled WGS sequence"/>
</dbReference>
<dbReference type="RefSeq" id="XP_002113303.1">
    <property type="nucleotide sequence ID" value="XM_002113267.1"/>
</dbReference>
<dbReference type="GeneID" id="6754516"/>
<reference evidence="7 8" key="1">
    <citation type="journal article" date="2008" name="Nature">
        <title>The Trichoplax genome and the nature of placozoans.</title>
        <authorList>
            <person name="Srivastava M."/>
            <person name="Begovic E."/>
            <person name="Chapman J."/>
            <person name="Putnam N.H."/>
            <person name="Hellsten U."/>
            <person name="Kawashima T."/>
            <person name="Kuo A."/>
            <person name="Mitros T."/>
            <person name="Salamov A."/>
            <person name="Carpenter M.L."/>
            <person name="Signorovitch A.Y."/>
            <person name="Moreno M.A."/>
            <person name="Kamm K."/>
            <person name="Grimwood J."/>
            <person name="Schmutz J."/>
            <person name="Shapiro H."/>
            <person name="Grigoriev I.V."/>
            <person name="Buss L.W."/>
            <person name="Schierwater B."/>
            <person name="Dellaporta S.L."/>
            <person name="Rokhsar D.S."/>
        </authorList>
    </citation>
    <scope>NUCLEOTIDE SEQUENCE [LARGE SCALE GENOMIC DNA]</scope>
    <source>
        <strain evidence="7 8">Grell-BS-1999</strain>
    </source>
</reference>
<feature type="transmembrane region" description="Helical" evidence="6">
    <location>
        <begin position="83"/>
        <end position="105"/>
    </location>
</feature>
<dbReference type="PhylomeDB" id="B3RZ42"/>
<dbReference type="CTD" id="6754516"/>
<evidence type="ECO:0000256" key="6">
    <source>
        <dbReference type="RuleBase" id="RU361218"/>
    </source>
</evidence>
<evidence type="ECO:0000256" key="4">
    <source>
        <dbReference type="ARBA" id="ARBA00022989"/>
    </source>
</evidence>
<dbReference type="InterPro" id="IPR018499">
    <property type="entry name" value="Tetraspanin/Peripherin"/>
</dbReference>
<keyword evidence="8" id="KW-1185">Reference proteome</keyword>
<gene>
    <name evidence="7" type="ORF">TRIADDRAFT_57319</name>
</gene>
<evidence type="ECO:0000256" key="5">
    <source>
        <dbReference type="ARBA" id="ARBA00023136"/>
    </source>
</evidence>
<dbReference type="InParanoid" id="B3RZ42"/>
<name>B3RZ42_TRIAD</name>
<comment type="similarity">
    <text evidence="2 6">Belongs to the tetraspanin (TM4SF) family.</text>
</comment>
<dbReference type="OMA" id="ISAWIRV"/>
<feature type="transmembrane region" description="Helical" evidence="6">
    <location>
        <begin position="237"/>
        <end position="259"/>
    </location>
</feature>
<feature type="transmembrane region" description="Helical" evidence="6">
    <location>
        <begin position="112"/>
        <end position="136"/>
    </location>
</feature>
<dbReference type="EMBL" id="DS985246">
    <property type="protein sequence ID" value="EDV23777.1"/>
    <property type="molecule type" value="Genomic_DNA"/>
</dbReference>
<proteinExistence type="inferred from homology"/>
<dbReference type="eggNOG" id="KOG3882">
    <property type="taxonomic scope" value="Eukaryota"/>
</dbReference>
<keyword evidence="4 6" id="KW-1133">Transmembrane helix</keyword>
<dbReference type="PANTHER" id="PTHR19282">
    <property type="entry name" value="TETRASPANIN"/>
    <property type="match status" value="1"/>
</dbReference>
<accession>B3RZ42</accession>
<dbReference type="InterPro" id="IPR018503">
    <property type="entry name" value="Tetraspanin_CS"/>
</dbReference>
<dbReference type="Pfam" id="PF00335">
    <property type="entry name" value="Tetraspanin"/>
    <property type="match status" value="1"/>
</dbReference>
<dbReference type="HOGENOM" id="CLU_055524_0_0_1"/>
<dbReference type="GO" id="GO:0005886">
    <property type="term" value="C:plasma membrane"/>
    <property type="evidence" value="ECO:0000318"/>
    <property type="project" value="GO_Central"/>
</dbReference>
<evidence type="ECO:0000256" key="2">
    <source>
        <dbReference type="ARBA" id="ARBA00006840"/>
    </source>
</evidence>
<protein>
    <recommendedName>
        <fullName evidence="6">Tetraspanin</fullName>
    </recommendedName>
</protein>
<dbReference type="PROSITE" id="PS00421">
    <property type="entry name" value="TM4_1"/>
    <property type="match status" value="1"/>
</dbReference>
<keyword evidence="5 6" id="KW-0472">Membrane</keyword>
<comment type="subcellular location">
    <subcellularLocation>
        <location evidence="1 6">Membrane</location>
        <topology evidence="1 6">Multi-pass membrane protein</topology>
    </subcellularLocation>
</comment>